<dbReference type="KEGG" id="btrm:SAMEA390648703114"/>
<accession>A0A157SP39</accession>
<protein>
    <submittedName>
        <fullName evidence="2">Pectate lyase superfamily protein</fullName>
    </submittedName>
</protein>
<dbReference type="AlphaFoldDB" id="A0A157SP39"/>
<dbReference type="GO" id="GO:0016829">
    <property type="term" value="F:lyase activity"/>
    <property type="evidence" value="ECO:0007669"/>
    <property type="project" value="UniProtKB-KW"/>
</dbReference>
<gene>
    <name evidence="2" type="ORF">SAMEA3906487_03114</name>
</gene>
<sequence length="549" mass="59958">MAANTPITLQQLANAQRDAKDLERYVNDDEPGFVPTRIGGAKPNYAQILAWMTRKFENFILSSGYQDIGDYGPGLQITERNQVFWKGGELYRAGASLPLPYVTTGDWASESASFVAVGDAALRQQLASDTGAELVFFRRPEAGSVARTLQDKMRESVSVVDYGADPSGQTDSTTAIDAALQETDSPYFPDGTYLYGGDIDALFARNPQGPGSVRFDGLDYKILRHAATNVLWPGDFNVWAMGHALGTNNVQRMQIPCGVTHARMGFSKNTTVYHVEGTRVADAMRIQRNATTADESDHVVVINLSREETKPLQGRRCIFEINGCRSSAYTGSGVVYRIQMSREPEQPILRDDGAYTSGNEVLAVGSIELPLVTRPRSAPFFITVDVPEDSIQVSVALAIGFSGEAPADDYVEFEWIRMYPGEAPERLDELTVSQQFDKASTRYQTSYPYGAPRGSVTRQGAVSAVAVTAAVNWAISIPIKFSPPMVVPPQFLFQQPLSGTESRLLDVDSNTVINGLGYDLSERGAVITNNAAAVVGHRYLCHWTASVIF</sequence>
<dbReference type="STRING" id="123899.SAMEA3906487_03114"/>
<dbReference type="InterPro" id="IPR012334">
    <property type="entry name" value="Pectin_lyas_fold"/>
</dbReference>
<keyword evidence="3" id="KW-1185">Reference proteome</keyword>
<dbReference type="Gene3D" id="2.160.20.10">
    <property type="entry name" value="Single-stranded right-handed beta-helix, Pectin lyase-like"/>
    <property type="match status" value="1"/>
</dbReference>
<dbReference type="GeneID" id="56589643"/>
<dbReference type="Pfam" id="PF12708">
    <property type="entry name" value="Pect-lyase_RHGA_epim"/>
    <property type="match status" value="1"/>
</dbReference>
<dbReference type="OrthoDB" id="6174659at2"/>
<dbReference type="SUPFAM" id="SSF51126">
    <property type="entry name" value="Pectin lyase-like"/>
    <property type="match status" value="1"/>
</dbReference>
<dbReference type="InterPro" id="IPR011050">
    <property type="entry name" value="Pectin_lyase_fold/virulence"/>
</dbReference>
<organism evidence="2 3">
    <name type="scientific">Bordetella trematum</name>
    <dbReference type="NCBI Taxonomy" id="123899"/>
    <lineage>
        <taxon>Bacteria</taxon>
        <taxon>Pseudomonadati</taxon>
        <taxon>Pseudomonadota</taxon>
        <taxon>Betaproteobacteria</taxon>
        <taxon>Burkholderiales</taxon>
        <taxon>Alcaligenaceae</taxon>
        <taxon>Bordetella</taxon>
    </lineage>
</organism>
<dbReference type="EMBL" id="LT546645">
    <property type="protein sequence ID" value="SAI72249.1"/>
    <property type="molecule type" value="Genomic_DNA"/>
</dbReference>
<keyword evidence="2" id="KW-0456">Lyase</keyword>
<name>A0A157SP39_9BORD</name>
<evidence type="ECO:0000259" key="1">
    <source>
        <dbReference type="Pfam" id="PF12708"/>
    </source>
</evidence>
<proteinExistence type="predicted"/>
<feature type="domain" description="Rhamnogalacturonase A/B/Epimerase-like pectate lyase" evidence="1">
    <location>
        <begin position="157"/>
        <end position="199"/>
    </location>
</feature>
<dbReference type="InterPro" id="IPR024535">
    <property type="entry name" value="RHGA/B-epi-like_pectate_lyase"/>
</dbReference>
<evidence type="ECO:0000313" key="2">
    <source>
        <dbReference type="EMBL" id="SAI72249.1"/>
    </source>
</evidence>
<reference evidence="2 3" key="1">
    <citation type="submission" date="2016-04" db="EMBL/GenBank/DDBJ databases">
        <authorList>
            <consortium name="Pathogen Informatics"/>
        </authorList>
    </citation>
    <scope>NUCLEOTIDE SEQUENCE [LARGE SCALE GENOMIC DNA]</scope>
    <source>
        <strain evidence="2 3">H044680328</strain>
    </source>
</reference>
<dbReference type="PATRIC" id="fig|123899.6.peg.3108"/>
<dbReference type="RefSeq" id="WP_063492223.1">
    <property type="nucleotide sequence ID" value="NZ_CP016340.1"/>
</dbReference>
<dbReference type="Proteomes" id="UP000076825">
    <property type="component" value="Chromosome 1"/>
</dbReference>
<evidence type="ECO:0000313" key="3">
    <source>
        <dbReference type="Proteomes" id="UP000076825"/>
    </source>
</evidence>